<comment type="caution">
    <text evidence="2">The sequence shown here is derived from an EMBL/GenBank/DDBJ whole genome shotgun (WGS) entry which is preliminary data.</text>
</comment>
<dbReference type="PANTHER" id="PTHR45033:SF2">
    <property type="entry name" value="ZINC-TYPE ALCOHOL DEHYDROGENASE-LIKE PROTEIN C1773.06C"/>
    <property type="match status" value="1"/>
</dbReference>
<dbReference type="InterPro" id="IPR013149">
    <property type="entry name" value="ADH-like_C"/>
</dbReference>
<dbReference type="InterPro" id="IPR011032">
    <property type="entry name" value="GroES-like_sf"/>
</dbReference>
<dbReference type="SUPFAM" id="SSF51735">
    <property type="entry name" value="NAD(P)-binding Rossmann-fold domains"/>
    <property type="match status" value="1"/>
</dbReference>
<dbReference type="InterPro" id="IPR020843">
    <property type="entry name" value="ER"/>
</dbReference>
<dbReference type="EMBL" id="DSOK01000064">
    <property type="protein sequence ID" value="HEN14234.1"/>
    <property type="molecule type" value="Genomic_DNA"/>
</dbReference>
<gene>
    <name evidence="2" type="ORF">ENQ76_02030</name>
</gene>
<sequence>MSTDRLWQLQPEGPAYRLAQTTRPRPTPGPGQVLVRVRAVSLNYRDLINLRKTAGREVGGRIPTSDGAGEIVAVGPDVAAWKPGDRVAGCFFQTWIGGPFELRHHHADLGGTVDGLLAEHALLSADGIVRVPDFLSFQEAATLPCAGVTAWAALVDRGNLQAGQTVLALGTGGVSIFALQIATALGAKVIVTSSSDEKLQRARELGAWQTVNYRTTPDWDKEVWKLTGKRGVDHVVEVGGPGTLEKSMQSVAAGGQIALIGVLTGFGPPTASLFPLLARNVRLDGIYVGSREHFEAFNRFLIEKQVHPVIDRVFPFDDAVAAYDHLASGQHFGKVVIDGV</sequence>
<dbReference type="InterPro" id="IPR013154">
    <property type="entry name" value="ADH-like_N"/>
</dbReference>
<organism evidence="2">
    <name type="scientific">Schlesneria paludicola</name>
    <dbReference type="NCBI Taxonomy" id="360056"/>
    <lineage>
        <taxon>Bacteria</taxon>
        <taxon>Pseudomonadati</taxon>
        <taxon>Planctomycetota</taxon>
        <taxon>Planctomycetia</taxon>
        <taxon>Planctomycetales</taxon>
        <taxon>Planctomycetaceae</taxon>
        <taxon>Schlesneria</taxon>
    </lineage>
</organism>
<feature type="domain" description="Enoyl reductase (ER)" evidence="1">
    <location>
        <begin position="13"/>
        <end position="337"/>
    </location>
</feature>
<dbReference type="SMART" id="SM00829">
    <property type="entry name" value="PKS_ER"/>
    <property type="match status" value="1"/>
</dbReference>
<dbReference type="InterPro" id="IPR036291">
    <property type="entry name" value="NAD(P)-bd_dom_sf"/>
</dbReference>
<dbReference type="PANTHER" id="PTHR45033">
    <property type="match status" value="1"/>
</dbReference>
<evidence type="ECO:0000313" key="2">
    <source>
        <dbReference type="EMBL" id="HEN14234.1"/>
    </source>
</evidence>
<dbReference type="Pfam" id="PF00107">
    <property type="entry name" value="ADH_zinc_N"/>
    <property type="match status" value="1"/>
</dbReference>
<accession>A0A7C2NYV4</accession>
<dbReference type="Pfam" id="PF08240">
    <property type="entry name" value="ADH_N"/>
    <property type="match status" value="1"/>
</dbReference>
<dbReference type="InterPro" id="IPR052711">
    <property type="entry name" value="Zinc_ADH-like"/>
</dbReference>
<proteinExistence type="predicted"/>
<dbReference type="SUPFAM" id="SSF50129">
    <property type="entry name" value="GroES-like"/>
    <property type="match status" value="1"/>
</dbReference>
<dbReference type="Gene3D" id="3.90.180.10">
    <property type="entry name" value="Medium-chain alcohol dehydrogenases, catalytic domain"/>
    <property type="match status" value="1"/>
</dbReference>
<name>A0A7C2NYV4_9PLAN</name>
<reference evidence="2" key="1">
    <citation type="journal article" date="2020" name="mSystems">
        <title>Genome- and Community-Level Interaction Insights into Carbon Utilization and Element Cycling Functions of Hydrothermarchaeota in Hydrothermal Sediment.</title>
        <authorList>
            <person name="Zhou Z."/>
            <person name="Liu Y."/>
            <person name="Xu W."/>
            <person name="Pan J."/>
            <person name="Luo Z.H."/>
            <person name="Li M."/>
        </authorList>
    </citation>
    <scope>NUCLEOTIDE SEQUENCE [LARGE SCALE GENOMIC DNA]</scope>
    <source>
        <strain evidence="2">SpSt-339</strain>
    </source>
</reference>
<dbReference type="AlphaFoldDB" id="A0A7C2NYV4"/>
<dbReference type="Gene3D" id="3.40.50.720">
    <property type="entry name" value="NAD(P)-binding Rossmann-like Domain"/>
    <property type="match status" value="1"/>
</dbReference>
<protein>
    <submittedName>
        <fullName evidence="2">NAD(P)-dependent alcohol dehydrogenase</fullName>
    </submittedName>
</protein>
<evidence type="ECO:0000259" key="1">
    <source>
        <dbReference type="SMART" id="SM00829"/>
    </source>
</evidence>
<dbReference type="CDD" id="cd08276">
    <property type="entry name" value="MDR7"/>
    <property type="match status" value="1"/>
</dbReference>
<dbReference type="GO" id="GO:0016491">
    <property type="term" value="F:oxidoreductase activity"/>
    <property type="evidence" value="ECO:0007669"/>
    <property type="project" value="InterPro"/>
</dbReference>